<protein>
    <submittedName>
        <fullName evidence="1">Uncharacterized protein</fullName>
    </submittedName>
</protein>
<gene>
    <name evidence="1" type="ORF">GCM10009559_45310</name>
</gene>
<name>A0ABN1QSC3_9PSEU</name>
<organism evidence="1 2">
    <name type="scientific">Pseudonocardia zijingensis</name>
    <dbReference type="NCBI Taxonomy" id="153376"/>
    <lineage>
        <taxon>Bacteria</taxon>
        <taxon>Bacillati</taxon>
        <taxon>Actinomycetota</taxon>
        <taxon>Actinomycetes</taxon>
        <taxon>Pseudonocardiales</taxon>
        <taxon>Pseudonocardiaceae</taxon>
        <taxon>Pseudonocardia</taxon>
    </lineage>
</organism>
<evidence type="ECO:0000313" key="1">
    <source>
        <dbReference type="EMBL" id="GAA0946730.1"/>
    </source>
</evidence>
<reference evidence="1 2" key="1">
    <citation type="journal article" date="2019" name="Int. J. Syst. Evol. Microbiol.">
        <title>The Global Catalogue of Microorganisms (GCM) 10K type strain sequencing project: providing services to taxonomists for standard genome sequencing and annotation.</title>
        <authorList>
            <consortium name="The Broad Institute Genomics Platform"/>
            <consortium name="The Broad Institute Genome Sequencing Center for Infectious Disease"/>
            <person name="Wu L."/>
            <person name="Ma J."/>
        </authorList>
    </citation>
    <scope>NUCLEOTIDE SEQUENCE [LARGE SCALE GENOMIC DNA]</scope>
    <source>
        <strain evidence="1 2">JCM 11117</strain>
    </source>
</reference>
<evidence type="ECO:0000313" key="2">
    <source>
        <dbReference type="Proteomes" id="UP001499967"/>
    </source>
</evidence>
<accession>A0ABN1QSC3</accession>
<comment type="caution">
    <text evidence="1">The sequence shown here is derived from an EMBL/GenBank/DDBJ whole genome shotgun (WGS) entry which is preliminary data.</text>
</comment>
<dbReference type="Proteomes" id="UP001499967">
    <property type="component" value="Unassembled WGS sequence"/>
</dbReference>
<keyword evidence="2" id="KW-1185">Reference proteome</keyword>
<sequence>MWALHVFMKRVALAGGRELSPGLGREPRQLEVVASYPDVVITGEYLPLRRNAVWFDAPVALAACVLRLRRSIVMVHRLRGAAAGG</sequence>
<dbReference type="EMBL" id="BAAAHP010000134">
    <property type="protein sequence ID" value="GAA0946730.1"/>
    <property type="molecule type" value="Genomic_DNA"/>
</dbReference>
<proteinExistence type="predicted"/>